<keyword evidence="1" id="KW-0732">Signal</keyword>
<dbReference type="Proteomes" id="UP001158067">
    <property type="component" value="Unassembled WGS sequence"/>
</dbReference>
<evidence type="ECO:0000313" key="3">
    <source>
        <dbReference type="EMBL" id="SMP50614.1"/>
    </source>
</evidence>
<proteinExistence type="predicted"/>
<feature type="chain" id="PRO_5047507670" description="3-keto-alpha-glucoside-1,2-lyase/3-keto-2-hydroxy-glucal hydratase domain-containing protein" evidence="1">
    <location>
        <begin position="22"/>
        <end position="241"/>
    </location>
</feature>
<comment type="caution">
    <text evidence="3">The sequence shown here is derived from an EMBL/GenBank/DDBJ whole genome shotgun (WGS) entry which is preliminary data.</text>
</comment>
<dbReference type="InterPro" id="IPR010496">
    <property type="entry name" value="AL/BT2_dom"/>
</dbReference>
<sequence length="241" mass="27191">MKTIATLSALLLVATLSSASAETPLETEAGFQTIFNGENLDGWNGDPRLWSVRDGVIHGETTPDTTAKGNTFLIWEDGATKDFELRLSFRCNATNNSGIQYRSKHIQDKSARNDWVLRGYQHEVRNEEDFPNISGFIYGEGINRGRVCLVGEKAVQEGDTKNVQEKLITEEEFKELFRLDDWNDVVIIAKGKHLQHYLNGRLIMDFTDSPEKALLDGSLGLQLHAGKPMWTEFKNVRFKAL</sequence>
<keyword evidence="4" id="KW-1185">Reference proteome</keyword>
<gene>
    <name evidence="3" type="ORF">SAMN06265222_103135</name>
</gene>
<feature type="signal peptide" evidence="1">
    <location>
        <begin position="1"/>
        <end position="21"/>
    </location>
</feature>
<reference evidence="3 4" key="1">
    <citation type="submission" date="2017-05" db="EMBL/GenBank/DDBJ databases">
        <authorList>
            <person name="Varghese N."/>
            <person name="Submissions S."/>
        </authorList>
    </citation>
    <scope>NUCLEOTIDE SEQUENCE [LARGE SCALE GENOMIC DNA]</scope>
    <source>
        <strain evidence="3 4">DSM 25457</strain>
    </source>
</reference>
<protein>
    <recommendedName>
        <fullName evidence="2">3-keto-alpha-glucoside-1,2-lyase/3-keto-2-hydroxy-glucal hydratase domain-containing protein</fullName>
    </recommendedName>
</protein>
<dbReference type="EMBL" id="FXUG01000003">
    <property type="protein sequence ID" value="SMP50614.1"/>
    <property type="molecule type" value="Genomic_DNA"/>
</dbReference>
<dbReference type="RefSeq" id="WP_283431943.1">
    <property type="nucleotide sequence ID" value="NZ_FXUG01000003.1"/>
</dbReference>
<organism evidence="3 4">
    <name type="scientific">Neorhodopirellula lusitana</name>
    <dbReference type="NCBI Taxonomy" id="445327"/>
    <lineage>
        <taxon>Bacteria</taxon>
        <taxon>Pseudomonadati</taxon>
        <taxon>Planctomycetota</taxon>
        <taxon>Planctomycetia</taxon>
        <taxon>Pirellulales</taxon>
        <taxon>Pirellulaceae</taxon>
        <taxon>Neorhodopirellula</taxon>
    </lineage>
</organism>
<dbReference type="Gene3D" id="2.60.120.560">
    <property type="entry name" value="Exo-inulinase, domain 1"/>
    <property type="match status" value="1"/>
</dbReference>
<feature type="domain" description="3-keto-alpha-glucoside-1,2-lyase/3-keto-2-hydroxy-glucal hydratase" evidence="2">
    <location>
        <begin position="30"/>
        <end position="239"/>
    </location>
</feature>
<dbReference type="Pfam" id="PF06439">
    <property type="entry name" value="3keto-disac_hyd"/>
    <property type="match status" value="1"/>
</dbReference>
<evidence type="ECO:0000259" key="2">
    <source>
        <dbReference type="Pfam" id="PF06439"/>
    </source>
</evidence>
<name>A0ABY1PXA5_9BACT</name>
<evidence type="ECO:0000256" key="1">
    <source>
        <dbReference type="SAM" id="SignalP"/>
    </source>
</evidence>
<accession>A0ABY1PXA5</accession>
<evidence type="ECO:0000313" key="4">
    <source>
        <dbReference type="Proteomes" id="UP001158067"/>
    </source>
</evidence>